<organism evidence="5 6">
    <name type="scientific">Corallococcus llansteffanensis</name>
    <dbReference type="NCBI Taxonomy" id="2316731"/>
    <lineage>
        <taxon>Bacteria</taxon>
        <taxon>Pseudomonadati</taxon>
        <taxon>Myxococcota</taxon>
        <taxon>Myxococcia</taxon>
        <taxon>Myxococcales</taxon>
        <taxon>Cystobacterineae</taxon>
        <taxon>Myxococcaceae</taxon>
        <taxon>Corallococcus</taxon>
    </lineage>
</organism>
<dbReference type="AlphaFoldDB" id="A0A3A8QK80"/>
<dbReference type="Gene3D" id="2.30.38.10">
    <property type="entry name" value="Luciferase, Domain 3"/>
    <property type="match status" value="1"/>
</dbReference>
<dbReference type="GO" id="GO:0005829">
    <property type="term" value="C:cytosol"/>
    <property type="evidence" value="ECO:0007669"/>
    <property type="project" value="TreeGrafter"/>
</dbReference>
<dbReference type="Gene3D" id="3.30.300.30">
    <property type="match status" value="1"/>
</dbReference>
<dbReference type="InterPro" id="IPR006162">
    <property type="entry name" value="Ppantetheine_attach_site"/>
</dbReference>
<dbReference type="PANTHER" id="PTHR45527:SF1">
    <property type="entry name" value="FATTY ACID SYNTHASE"/>
    <property type="match status" value="1"/>
</dbReference>
<dbReference type="SUPFAM" id="SSF56801">
    <property type="entry name" value="Acetyl-CoA synthetase-like"/>
    <property type="match status" value="1"/>
</dbReference>
<feature type="domain" description="Carrier" evidence="4">
    <location>
        <begin position="188"/>
        <end position="263"/>
    </location>
</feature>
<dbReference type="FunFam" id="1.10.1200.10:FF:000016">
    <property type="entry name" value="Non-ribosomal peptide synthase"/>
    <property type="match status" value="1"/>
</dbReference>
<evidence type="ECO:0000256" key="2">
    <source>
        <dbReference type="ARBA" id="ARBA00022553"/>
    </source>
</evidence>
<keyword evidence="6" id="KW-1185">Reference proteome</keyword>
<dbReference type="EMBL" id="RAWB01000001">
    <property type="protein sequence ID" value="RKH69156.1"/>
    <property type="molecule type" value="Genomic_DNA"/>
</dbReference>
<reference evidence="6" key="1">
    <citation type="submission" date="2018-09" db="EMBL/GenBank/DDBJ databases">
        <authorList>
            <person name="Livingstone P.G."/>
            <person name="Whitworth D.E."/>
        </authorList>
    </citation>
    <scope>NUCLEOTIDE SEQUENCE [LARGE SCALE GENOMIC DNA]</scope>
    <source>
        <strain evidence="6">CA051B</strain>
    </source>
</reference>
<dbReference type="Gene3D" id="3.40.50.1820">
    <property type="entry name" value="alpha/beta hydrolase"/>
    <property type="match status" value="1"/>
</dbReference>
<proteinExistence type="predicted"/>
<evidence type="ECO:0000256" key="3">
    <source>
        <dbReference type="SAM" id="MobiDB-lite"/>
    </source>
</evidence>
<dbReference type="Pfam" id="PF00550">
    <property type="entry name" value="PP-binding"/>
    <property type="match status" value="1"/>
</dbReference>
<dbReference type="PANTHER" id="PTHR45527">
    <property type="entry name" value="NONRIBOSOMAL PEPTIDE SYNTHETASE"/>
    <property type="match status" value="1"/>
</dbReference>
<dbReference type="InterPro" id="IPR025110">
    <property type="entry name" value="AMP-bd_C"/>
</dbReference>
<evidence type="ECO:0000259" key="4">
    <source>
        <dbReference type="PROSITE" id="PS50075"/>
    </source>
</evidence>
<dbReference type="InterPro" id="IPR045851">
    <property type="entry name" value="AMP-bd_C_sf"/>
</dbReference>
<evidence type="ECO:0000313" key="5">
    <source>
        <dbReference type="EMBL" id="RKH69156.1"/>
    </source>
</evidence>
<sequence length="329" mass="36194">MAGVPVYVLDASLQLVPVDVPGEFYIGGLQVARGYLHHPELDAERFIPDAFSGLPGARLYRTGDQVRWKATGQLEYLQRAEAQVKVRGFHIEPGEVEAVLLQQPAVKQAVVAARGEGTAEWRVAYLVPRAGFALETAALKAELGRRLPEYMVPSSFMRMEALPLTIKGKVTHKALPEPDVQAASQYVPPHQDMEAWLAALLAEVLRVPRVGVTDDFFALGGHSLLTTQALSPIRSTFQVELPLRGFFEAPTLEGLAKRRRSSEPTYESCPRGSRRSQKSGSPPEKVRVDRRAGLAAKMRARPAPVQVPQALRSRTRGTWRDPVKNPQGA</sequence>
<accession>A0A3A8QK80</accession>
<keyword evidence="2" id="KW-0597">Phosphoprotein</keyword>
<dbReference type="Pfam" id="PF13193">
    <property type="entry name" value="AMP-binding_C"/>
    <property type="match status" value="1"/>
</dbReference>
<dbReference type="InterPro" id="IPR029058">
    <property type="entry name" value="AB_hydrolase_fold"/>
</dbReference>
<evidence type="ECO:0000313" key="6">
    <source>
        <dbReference type="Proteomes" id="UP000272888"/>
    </source>
</evidence>
<keyword evidence="1" id="KW-0596">Phosphopantetheine</keyword>
<dbReference type="GO" id="GO:0043041">
    <property type="term" value="P:amino acid activation for nonribosomal peptide biosynthetic process"/>
    <property type="evidence" value="ECO:0007669"/>
    <property type="project" value="TreeGrafter"/>
</dbReference>
<gene>
    <name evidence="5" type="ORF">D7V93_00080</name>
</gene>
<protein>
    <recommendedName>
        <fullName evidence="4">Carrier domain-containing protein</fullName>
    </recommendedName>
</protein>
<evidence type="ECO:0000256" key="1">
    <source>
        <dbReference type="ARBA" id="ARBA00022450"/>
    </source>
</evidence>
<name>A0A3A8QK80_9BACT</name>
<dbReference type="InterPro" id="IPR036736">
    <property type="entry name" value="ACP-like_sf"/>
</dbReference>
<dbReference type="Proteomes" id="UP000272888">
    <property type="component" value="Unassembled WGS sequence"/>
</dbReference>
<comment type="caution">
    <text evidence="5">The sequence shown here is derived from an EMBL/GenBank/DDBJ whole genome shotgun (WGS) entry which is preliminary data.</text>
</comment>
<dbReference type="GO" id="GO:0044550">
    <property type="term" value="P:secondary metabolite biosynthetic process"/>
    <property type="evidence" value="ECO:0007669"/>
    <property type="project" value="TreeGrafter"/>
</dbReference>
<dbReference type="InterPro" id="IPR009081">
    <property type="entry name" value="PP-bd_ACP"/>
</dbReference>
<dbReference type="PROSITE" id="PS00012">
    <property type="entry name" value="PHOSPHOPANTETHEINE"/>
    <property type="match status" value="1"/>
</dbReference>
<dbReference type="GO" id="GO:0072330">
    <property type="term" value="P:monocarboxylic acid biosynthetic process"/>
    <property type="evidence" value="ECO:0007669"/>
    <property type="project" value="UniProtKB-ARBA"/>
</dbReference>
<feature type="region of interest" description="Disordered" evidence="3">
    <location>
        <begin position="257"/>
        <end position="329"/>
    </location>
</feature>
<dbReference type="SUPFAM" id="SSF47336">
    <property type="entry name" value="ACP-like"/>
    <property type="match status" value="1"/>
</dbReference>
<dbReference type="PROSITE" id="PS50075">
    <property type="entry name" value="CARRIER"/>
    <property type="match status" value="1"/>
</dbReference>
<dbReference type="GO" id="GO:0031177">
    <property type="term" value="F:phosphopantetheine binding"/>
    <property type="evidence" value="ECO:0007669"/>
    <property type="project" value="TreeGrafter"/>
</dbReference>